<gene>
    <name evidence="2" type="ORF">FRX31_013625</name>
</gene>
<feature type="compositionally biased region" description="Polar residues" evidence="1">
    <location>
        <begin position="31"/>
        <end position="44"/>
    </location>
</feature>
<reference evidence="2 3" key="1">
    <citation type="submission" date="2020-06" db="EMBL/GenBank/DDBJ databases">
        <title>Transcriptomic and genomic resources for Thalictrum thalictroides and T. hernandezii: Facilitating candidate gene discovery in an emerging model plant lineage.</title>
        <authorList>
            <person name="Arias T."/>
            <person name="Riano-Pachon D.M."/>
            <person name="Di Stilio V.S."/>
        </authorList>
    </citation>
    <scope>NUCLEOTIDE SEQUENCE [LARGE SCALE GENOMIC DNA]</scope>
    <source>
        <strain evidence="3">cv. WT478/WT964</strain>
        <tissue evidence="2">Leaves</tissue>
    </source>
</reference>
<sequence>MAIQGFEALSGFYPQADSVESTSPRDRIDRTSSIQDSLSGTGSQTNHFLFLRFGREARNFTSSFPWTGISHSGAVYLAMGVRSYGFQKSYGLVKVKLSEFYFQSGITTD</sequence>
<feature type="region of interest" description="Disordered" evidence="1">
    <location>
        <begin position="16"/>
        <end position="44"/>
    </location>
</feature>
<evidence type="ECO:0000256" key="1">
    <source>
        <dbReference type="SAM" id="MobiDB-lite"/>
    </source>
</evidence>
<comment type="caution">
    <text evidence="2">The sequence shown here is derived from an EMBL/GenBank/DDBJ whole genome shotgun (WGS) entry which is preliminary data.</text>
</comment>
<organism evidence="2 3">
    <name type="scientific">Thalictrum thalictroides</name>
    <name type="common">Rue-anemone</name>
    <name type="synonym">Anemone thalictroides</name>
    <dbReference type="NCBI Taxonomy" id="46969"/>
    <lineage>
        <taxon>Eukaryota</taxon>
        <taxon>Viridiplantae</taxon>
        <taxon>Streptophyta</taxon>
        <taxon>Embryophyta</taxon>
        <taxon>Tracheophyta</taxon>
        <taxon>Spermatophyta</taxon>
        <taxon>Magnoliopsida</taxon>
        <taxon>Ranunculales</taxon>
        <taxon>Ranunculaceae</taxon>
        <taxon>Thalictroideae</taxon>
        <taxon>Thalictrum</taxon>
    </lineage>
</organism>
<evidence type="ECO:0000313" key="3">
    <source>
        <dbReference type="Proteomes" id="UP000554482"/>
    </source>
</evidence>
<proteinExistence type="predicted"/>
<keyword evidence="3" id="KW-1185">Reference proteome</keyword>
<dbReference type="EMBL" id="JABWDY010015523">
    <property type="protein sequence ID" value="KAF5196788.1"/>
    <property type="molecule type" value="Genomic_DNA"/>
</dbReference>
<dbReference type="AlphaFoldDB" id="A0A7J6WIM3"/>
<name>A0A7J6WIM3_THATH</name>
<dbReference type="Proteomes" id="UP000554482">
    <property type="component" value="Unassembled WGS sequence"/>
</dbReference>
<accession>A0A7J6WIM3</accession>
<protein>
    <submittedName>
        <fullName evidence="2">Uncharacterized protein</fullName>
    </submittedName>
</protein>
<evidence type="ECO:0000313" key="2">
    <source>
        <dbReference type="EMBL" id="KAF5196788.1"/>
    </source>
</evidence>